<dbReference type="EMBL" id="MK813939">
    <property type="protein sequence ID" value="QEG08513.1"/>
    <property type="molecule type" value="Genomic_DNA"/>
</dbReference>
<name>A0A5B9NCC2_9CAUD</name>
<keyword evidence="2" id="KW-1185">Reference proteome</keyword>
<proteinExistence type="predicted"/>
<accession>A0A5B9NCC2</accession>
<gene>
    <name evidence="1" type="primary">4L372D_049</name>
</gene>
<sequence length="119" mass="14247">MSSKMTIKETLQNIAKMESGYFIEQLFAFDYSCLSIPHVEVLADYHLAYKDQIYKNFDNSGNHLFLYKMDIHQACDLVAYTMKAYQRQNNISFIYTYFKFILDKYPVQFVELLNKRYCL</sequence>
<dbReference type="RefSeq" id="YP_009846597.1">
    <property type="nucleotide sequence ID" value="NC_048771.1"/>
</dbReference>
<dbReference type="KEGG" id="vg:55616967"/>
<evidence type="ECO:0000313" key="1">
    <source>
        <dbReference type="EMBL" id="QEG08513.1"/>
    </source>
</evidence>
<organism evidence="1 2">
    <name type="scientific">Aeromonas phage 4L372D</name>
    <dbReference type="NCBI Taxonomy" id="2588518"/>
    <lineage>
        <taxon>Viruses</taxon>
        <taxon>Duplodnaviria</taxon>
        <taxon>Heunggongvirae</taxon>
        <taxon>Uroviricota</taxon>
        <taxon>Caudoviricetes</taxon>
        <taxon>Plateaulakevirus</taxon>
        <taxon>Plateaulakevirus pv4L372D</taxon>
    </lineage>
</organism>
<dbReference type="GeneID" id="55616967"/>
<evidence type="ECO:0000313" key="2">
    <source>
        <dbReference type="Proteomes" id="UP000323739"/>
    </source>
</evidence>
<protein>
    <submittedName>
        <fullName evidence="1">Uncharacterized protein</fullName>
    </submittedName>
</protein>
<dbReference type="Proteomes" id="UP000323739">
    <property type="component" value="Segment"/>
</dbReference>
<reference evidence="1 2" key="1">
    <citation type="submission" date="2019-04" db="EMBL/GenBank/DDBJ databases">
        <title>Nine Novel Phages from a Plateau Lake in Southwest China Provide Insights into Aeromonas Phage Diversity.</title>
        <authorList>
            <person name="Xiao W."/>
            <person name="Bai M."/>
            <person name="Wang Y."/>
            <person name="Cui X."/>
        </authorList>
    </citation>
    <scope>NUCLEOTIDE SEQUENCE [LARGE SCALE GENOMIC DNA]</scope>
</reference>